<dbReference type="AlphaFoldDB" id="A0A8R1XYH4"/>
<name>A0A8R1XYH4_ONCVO</name>
<sequence>MLEMKAEVIQRGTINDQARRLHLKKYSFAFYHATLIVDLFGTSRFLPQPLPQPSHPLTSSLPTNPRVTEFDHIIAAHLPYNISFRLSSQSLASFFLLRCNLFVSSLLTFSPISLLSYMPSSLYLSIVTQFTEPFPHPKPSRNCNLDAWQRDDTAFHVEHNVICILLGIQGDLVLKRYFDQYQRFSSFCGDQNYCVATPDL</sequence>
<evidence type="ECO:0000313" key="2">
    <source>
        <dbReference type="Proteomes" id="UP000024404"/>
    </source>
</evidence>
<dbReference type="EnsemblMetazoa" id="OVOC6933.1">
    <property type="protein sequence ID" value="OVOC6933.1"/>
    <property type="gene ID" value="WBGene00243742"/>
</dbReference>
<protein>
    <submittedName>
        <fullName evidence="1">Uncharacterized protein</fullName>
    </submittedName>
</protein>
<keyword evidence="2" id="KW-1185">Reference proteome</keyword>
<accession>A0A8R1XYH4</accession>
<dbReference type="EMBL" id="CMVM020000181">
    <property type="status" value="NOT_ANNOTATED_CDS"/>
    <property type="molecule type" value="Genomic_DNA"/>
</dbReference>
<reference evidence="2" key="1">
    <citation type="submission" date="2013-10" db="EMBL/GenBank/DDBJ databases">
        <title>Genome sequencing of Onchocerca volvulus.</title>
        <authorList>
            <person name="Cotton J."/>
            <person name="Tsai J."/>
            <person name="Stanley E."/>
            <person name="Tracey A."/>
            <person name="Holroyd N."/>
            <person name="Lustigman S."/>
            <person name="Berriman M."/>
        </authorList>
    </citation>
    <scope>NUCLEOTIDE SEQUENCE</scope>
</reference>
<dbReference type="Proteomes" id="UP000024404">
    <property type="component" value="Unassembled WGS sequence"/>
</dbReference>
<organism evidence="1 2">
    <name type="scientific">Onchocerca volvulus</name>
    <dbReference type="NCBI Taxonomy" id="6282"/>
    <lineage>
        <taxon>Eukaryota</taxon>
        <taxon>Metazoa</taxon>
        <taxon>Ecdysozoa</taxon>
        <taxon>Nematoda</taxon>
        <taxon>Chromadorea</taxon>
        <taxon>Rhabditida</taxon>
        <taxon>Spirurina</taxon>
        <taxon>Spiruromorpha</taxon>
        <taxon>Filarioidea</taxon>
        <taxon>Onchocercidae</taxon>
        <taxon>Onchocerca</taxon>
    </lineage>
</organism>
<reference evidence="1" key="2">
    <citation type="submission" date="2022-06" db="UniProtKB">
        <authorList>
            <consortium name="EnsemblMetazoa"/>
        </authorList>
    </citation>
    <scope>IDENTIFICATION</scope>
</reference>
<evidence type="ECO:0000313" key="1">
    <source>
        <dbReference type="EnsemblMetazoa" id="OVOC6933.1"/>
    </source>
</evidence>
<proteinExistence type="predicted"/>